<evidence type="ECO:0000313" key="1">
    <source>
        <dbReference type="EMBL" id="KAJ3499444.1"/>
    </source>
</evidence>
<sequence length="258" mass="28674">MSSYEAAIQRATDALGERANYLLVATPAKASRTFEYAEKHSTALQASLADLNSSILKTRSDSIMVTSTYQSKLQAFLGKLYGAHRVLEIGTYVGYSAMVWSSVTGPDGHVTTLEISPDMAEIAQRNLASQGVKNVEVLVGAASELLEHMEPELPYDLVFIDADKQNYVTYLELLLQRSQPESTRRLIAKGTLIIADNVLRYGHVAEEQPDMSFWPSESFKRAEIDGLRAFNEKVVNNTRLESVILPLWDGVNLMRLLD</sequence>
<evidence type="ECO:0000313" key="2">
    <source>
        <dbReference type="Proteomes" id="UP001148737"/>
    </source>
</evidence>
<reference evidence="1" key="1">
    <citation type="submission" date="2022-07" db="EMBL/GenBank/DDBJ databases">
        <title>Genome Sequence of Lecanicillium saksenae.</title>
        <authorList>
            <person name="Buettner E."/>
        </authorList>
    </citation>
    <scope>NUCLEOTIDE SEQUENCE</scope>
    <source>
        <strain evidence="1">VT-O1</strain>
    </source>
</reference>
<organism evidence="1 2">
    <name type="scientific">Lecanicillium saksenae</name>
    <dbReference type="NCBI Taxonomy" id="468837"/>
    <lineage>
        <taxon>Eukaryota</taxon>
        <taxon>Fungi</taxon>
        <taxon>Dikarya</taxon>
        <taxon>Ascomycota</taxon>
        <taxon>Pezizomycotina</taxon>
        <taxon>Sordariomycetes</taxon>
        <taxon>Hypocreomycetidae</taxon>
        <taxon>Hypocreales</taxon>
        <taxon>Cordycipitaceae</taxon>
        <taxon>Lecanicillium</taxon>
    </lineage>
</organism>
<keyword evidence="2" id="KW-1185">Reference proteome</keyword>
<dbReference type="Proteomes" id="UP001148737">
    <property type="component" value="Unassembled WGS sequence"/>
</dbReference>
<comment type="caution">
    <text evidence="1">The sequence shown here is derived from an EMBL/GenBank/DDBJ whole genome shotgun (WGS) entry which is preliminary data.</text>
</comment>
<dbReference type="EMBL" id="JANAKD010000010">
    <property type="protein sequence ID" value="KAJ3499444.1"/>
    <property type="molecule type" value="Genomic_DNA"/>
</dbReference>
<name>A0ACC1R9J0_9HYPO</name>
<proteinExistence type="predicted"/>
<gene>
    <name evidence="1" type="ORF">NLG97_g332</name>
</gene>
<accession>A0ACC1R9J0</accession>
<protein>
    <submittedName>
        <fullName evidence="1">Uncharacterized protein</fullName>
    </submittedName>
</protein>